<dbReference type="SUPFAM" id="SSF52833">
    <property type="entry name" value="Thioredoxin-like"/>
    <property type="match status" value="1"/>
</dbReference>
<proteinExistence type="predicted"/>
<evidence type="ECO:0000313" key="8">
    <source>
        <dbReference type="Proteomes" id="UP001230253"/>
    </source>
</evidence>
<dbReference type="RefSeq" id="WP_307152959.1">
    <property type="nucleotide sequence ID" value="NZ_JAUSUK010000001.1"/>
</dbReference>
<keyword evidence="5" id="KW-0472">Membrane</keyword>
<dbReference type="CDD" id="cd03023">
    <property type="entry name" value="DsbA_Com1_like"/>
    <property type="match status" value="1"/>
</dbReference>
<dbReference type="GO" id="GO:0016853">
    <property type="term" value="F:isomerase activity"/>
    <property type="evidence" value="ECO:0007669"/>
    <property type="project" value="UniProtKB-KW"/>
</dbReference>
<keyword evidence="3" id="KW-1015">Disulfide bond</keyword>
<dbReference type="Proteomes" id="UP001230253">
    <property type="component" value="Unassembled WGS sequence"/>
</dbReference>
<dbReference type="InterPro" id="IPR041205">
    <property type="entry name" value="ScsC_N"/>
</dbReference>
<dbReference type="PANTHER" id="PTHR13887:SF14">
    <property type="entry name" value="DISULFIDE BOND FORMATION PROTEIN D"/>
    <property type="match status" value="1"/>
</dbReference>
<keyword evidence="5" id="KW-0812">Transmembrane</keyword>
<keyword evidence="7" id="KW-0413">Isomerase</keyword>
<keyword evidence="1" id="KW-0732">Signal</keyword>
<evidence type="ECO:0000256" key="3">
    <source>
        <dbReference type="ARBA" id="ARBA00023157"/>
    </source>
</evidence>
<feature type="domain" description="Thioredoxin" evidence="6">
    <location>
        <begin position="81"/>
        <end position="264"/>
    </location>
</feature>
<keyword evidence="5" id="KW-1133">Transmembrane helix</keyword>
<organism evidence="7 8">
    <name type="scientific">Rhodopseudomonas julia</name>
    <dbReference type="NCBI Taxonomy" id="200617"/>
    <lineage>
        <taxon>Bacteria</taxon>
        <taxon>Pseudomonadati</taxon>
        <taxon>Pseudomonadota</taxon>
        <taxon>Alphaproteobacteria</taxon>
        <taxon>Hyphomicrobiales</taxon>
        <taxon>Nitrobacteraceae</taxon>
        <taxon>Rhodopseudomonas</taxon>
    </lineage>
</organism>
<evidence type="ECO:0000256" key="5">
    <source>
        <dbReference type="SAM" id="Phobius"/>
    </source>
</evidence>
<dbReference type="InterPro" id="IPR013766">
    <property type="entry name" value="Thioredoxin_domain"/>
</dbReference>
<comment type="caution">
    <text evidence="7">The sequence shown here is derived from an EMBL/GenBank/DDBJ whole genome shotgun (WGS) entry which is preliminary data.</text>
</comment>
<dbReference type="EMBL" id="JAUSUK010000001">
    <property type="protein sequence ID" value="MDQ0324694.1"/>
    <property type="molecule type" value="Genomic_DNA"/>
</dbReference>
<sequence>MNALRIFYASIVAAALILAVSVGYVISQTSGSETSPAASEQGALSEDSTGATQKLVRDYLVSNPEVIEEALMALQNKRVEEARSQQSEMITRMQDQLFNSKNQVVLGNPDGAVTLVEFFDYNCGYCRRAYPDMMALIDNNPDLKMVLKEFPILSDGSVQAARIAVAVDAVAPEHYSDFHREMMTRGGQADRAKALEVVRDLNLDVAEIEAKAGESSVDENLTEVQSLARALDISGTPSYIIADEAVPGAVGFDQLQQKVSAARKCGGNTLSC</sequence>
<feature type="transmembrane region" description="Helical" evidence="5">
    <location>
        <begin position="6"/>
        <end position="26"/>
    </location>
</feature>
<keyword evidence="4" id="KW-0676">Redox-active center</keyword>
<evidence type="ECO:0000256" key="1">
    <source>
        <dbReference type="ARBA" id="ARBA00022729"/>
    </source>
</evidence>
<dbReference type="InterPro" id="IPR036249">
    <property type="entry name" value="Thioredoxin-like_sf"/>
</dbReference>
<keyword evidence="8" id="KW-1185">Reference proteome</keyword>
<dbReference type="Pfam" id="PF18312">
    <property type="entry name" value="ScsC_N"/>
    <property type="match status" value="1"/>
</dbReference>
<evidence type="ECO:0000256" key="2">
    <source>
        <dbReference type="ARBA" id="ARBA00023002"/>
    </source>
</evidence>
<reference evidence="7 8" key="1">
    <citation type="submission" date="2023-07" db="EMBL/GenBank/DDBJ databases">
        <title>Genomic Encyclopedia of Type Strains, Phase IV (KMG-IV): sequencing the most valuable type-strain genomes for metagenomic binning, comparative biology and taxonomic classification.</title>
        <authorList>
            <person name="Goeker M."/>
        </authorList>
    </citation>
    <scope>NUCLEOTIDE SEQUENCE [LARGE SCALE GENOMIC DNA]</scope>
    <source>
        <strain evidence="7 8">DSM 11549</strain>
    </source>
</reference>
<evidence type="ECO:0000259" key="6">
    <source>
        <dbReference type="PROSITE" id="PS51352"/>
    </source>
</evidence>
<keyword evidence="2" id="KW-0560">Oxidoreductase</keyword>
<evidence type="ECO:0000313" key="7">
    <source>
        <dbReference type="EMBL" id="MDQ0324694.1"/>
    </source>
</evidence>
<name>A0ABU0C2F9_9BRAD</name>
<dbReference type="Gene3D" id="3.40.30.10">
    <property type="entry name" value="Glutaredoxin"/>
    <property type="match status" value="1"/>
</dbReference>
<evidence type="ECO:0000256" key="4">
    <source>
        <dbReference type="ARBA" id="ARBA00023284"/>
    </source>
</evidence>
<dbReference type="PROSITE" id="PS51352">
    <property type="entry name" value="THIOREDOXIN_2"/>
    <property type="match status" value="1"/>
</dbReference>
<dbReference type="Pfam" id="PF01323">
    <property type="entry name" value="DSBA"/>
    <property type="match status" value="1"/>
</dbReference>
<accession>A0ABU0C2F9</accession>
<dbReference type="InterPro" id="IPR001853">
    <property type="entry name" value="DSBA-like_thioredoxin_dom"/>
</dbReference>
<gene>
    <name evidence="7" type="ORF">J2R99_000543</name>
</gene>
<dbReference type="PANTHER" id="PTHR13887">
    <property type="entry name" value="GLUTATHIONE S-TRANSFERASE KAPPA"/>
    <property type="match status" value="1"/>
</dbReference>
<protein>
    <submittedName>
        <fullName evidence="7">Protein-disulfide isomerase</fullName>
    </submittedName>
</protein>